<evidence type="ECO:0000313" key="1">
    <source>
        <dbReference type="EMBL" id="PAD98130.1"/>
    </source>
</evidence>
<dbReference type="EMBL" id="NPBJ01000044">
    <property type="protein sequence ID" value="PAD98130.1"/>
    <property type="molecule type" value="Genomic_DNA"/>
</dbReference>
<reference evidence="1 2" key="1">
    <citation type="submission" date="2017-07" db="EMBL/GenBank/DDBJ databases">
        <title>Isolation and whole genome analysis of endospore-forming bacteria from heroin.</title>
        <authorList>
            <person name="Kalinowski J."/>
            <person name="Ahrens B."/>
            <person name="Al-Dilaimi A."/>
            <person name="Winkler A."/>
            <person name="Wibberg D."/>
            <person name="Schleenbecker U."/>
            <person name="Ruckert C."/>
            <person name="Wolfel R."/>
            <person name="Grass G."/>
        </authorList>
    </citation>
    <scope>NUCLEOTIDE SEQUENCE [LARGE SCALE GENOMIC DNA]</scope>
    <source>
        <strain evidence="1 2">7517-1</strain>
    </source>
</reference>
<evidence type="ECO:0000313" key="2">
    <source>
        <dbReference type="Proteomes" id="UP000216852"/>
    </source>
</evidence>
<accession>A0ABX4GTD1</accession>
<keyword evidence="2" id="KW-1185">Reference proteome</keyword>
<sequence>MAQVQLKEDVIQDIKNYIVFGATSIDEALELLYGIAKGWPGVPRDLADPYADLNDQEKAEILTRISKELPAAGASND</sequence>
<dbReference type="Proteomes" id="UP000216852">
    <property type="component" value="Unassembled WGS sequence"/>
</dbReference>
<gene>
    <name evidence="1" type="ORF">CHH48_18975</name>
</gene>
<name>A0ABX4GTD1_9BACI</name>
<comment type="caution">
    <text evidence="1">The sequence shown here is derived from an EMBL/GenBank/DDBJ whole genome shotgun (WGS) entry which is preliminary data.</text>
</comment>
<proteinExistence type="predicted"/>
<protein>
    <submittedName>
        <fullName evidence="1">Uncharacterized protein</fullName>
    </submittedName>
</protein>
<organism evidence="1 2">
    <name type="scientific">Terribacillus saccharophilus</name>
    <dbReference type="NCBI Taxonomy" id="361277"/>
    <lineage>
        <taxon>Bacteria</taxon>
        <taxon>Bacillati</taxon>
        <taxon>Bacillota</taxon>
        <taxon>Bacilli</taxon>
        <taxon>Bacillales</taxon>
        <taxon>Bacillaceae</taxon>
        <taxon>Terribacillus</taxon>
    </lineage>
</organism>